<keyword evidence="2" id="KW-1185">Reference proteome</keyword>
<evidence type="ECO:0000313" key="1">
    <source>
        <dbReference type="EMBL" id="CAI9280154.1"/>
    </source>
</evidence>
<dbReference type="EMBL" id="OX465080">
    <property type="protein sequence ID" value="CAI9280154.1"/>
    <property type="molecule type" value="Genomic_DNA"/>
</dbReference>
<name>A0AA35YU50_LACSI</name>
<protein>
    <submittedName>
        <fullName evidence="1">Uncharacterized protein</fullName>
    </submittedName>
</protein>
<organism evidence="1 2">
    <name type="scientific">Lactuca saligna</name>
    <name type="common">Willowleaf lettuce</name>
    <dbReference type="NCBI Taxonomy" id="75948"/>
    <lineage>
        <taxon>Eukaryota</taxon>
        <taxon>Viridiplantae</taxon>
        <taxon>Streptophyta</taxon>
        <taxon>Embryophyta</taxon>
        <taxon>Tracheophyta</taxon>
        <taxon>Spermatophyta</taxon>
        <taxon>Magnoliopsida</taxon>
        <taxon>eudicotyledons</taxon>
        <taxon>Gunneridae</taxon>
        <taxon>Pentapetalae</taxon>
        <taxon>asterids</taxon>
        <taxon>campanulids</taxon>
        <taxon>Asterales</taxon>
        <taxon>Asteraceae</taxon>
        <taxon>Cichorioideae</taxon>
        <taxon>Cichorieae</taxon>
        <taxon>Lactucinae</taxon>
        <taxon>Lactuca</taxon>
    </lineage>
</organism>
<accession>A0AA35YU50</accession>
<dbReference type="AlphaFoldDB" id="A0AA35YU50"/>
<proteinExistence type="predicted"/>
<dbReference type="Proteomes" id="UP001177003">
    <property type="component" value="Chromosome 4"/>
</dbReference>
<evidence type="ECO:0000313" key="2">
    <source>
        <dbReference type="Proteomes" id="UP001177003"/>
    </source>
</evidence>
<gene>
    <name evidence="1" type="ORF">LSALG_LOCUS19914</name>
</gene>
<sequence length="143" mass="16364">MLVTRRNHLFAMRKNMFRMKMSHLTLRFYNVSYLTVHFPISSRQSRYTFSPFTIRTESDDEAPVTKGQIKAIHEKLDSLLQASNPSSSDDYSQAAVKSILVTLTKEHSSNLEKMNKVVDASATIYNEMTEKVDNLVSDIILLS</sequence>
<reference evidence="1" key="1">
    <citation type="submission" date="2023-04" db="EMBL/GenBank/DDBJ databases">
        <authorList>
            <person name="Vijverberg K."/>
            <person name="Xiong W."/>
            <person name="Schranz E."/>
        </authorList>
    </citation>
    <scope>NUCLEOTIDE SEQUENCE</scope>
</reference>